<evidence type="ECO:0000256" key="1">
    <source>
        <dbReference type="ARBA" id="ARBA00022737"/>
    </source>
</evidence>
<sequence>MTLIRKIKQSIKKGSKENFKNQLNQFLEKGNGINQYFQNGKTLLIMATESGHLGIVNILLQQNADVNLLNTKTGQSPIIIAIKLKKMQIIELFLSKNPNLEIIDKHSNTALTLSIENKLIDVIPKLMKKNININCHLKTGDTPLSMAIKKGLFKIVKLFLQKVNPKEKINGYSYLSIAVEYNQPEIVEHFLSLDLNPNQPNDDGTFPLLIGCLAQSYESIAALLQSGADANQIEKENGWFPLFVSVMKSNNKITKLLIEHDADIQKKTSDGSTLLHLAVKNGKLKLIQLLINGGINVNIQNSDGITPLFLAVLNNRTEIVKFLLANQANANIRTKDKLLPIDLPTNPTIKELLSDKINNQNLENNFNNQSNIFDQNDQENVNITQTMKIKNDDQKNNQIDTKKQLRLLVINNKQLTTDLKKLKRIEMGLELLIQQQNTQINILSKNLKNK</sequence>
<keyword evidence="2 3" id="KW-0040">ANK repeat</keyword>
<dbReference type="Pfam" id="PF12796">
    <property type="entry name" value="Ank_2"/>
    <property type="match status" value="3"/>
</dbReference>
<evidence type="ECO:0000313" key="4">
    <source>
        <dbReference type="EMBL" id="KAJ3444837.1"/>
    </source>
</evidence>
<accession>A0AAV7ZSA8</accession>
<keyword evidence="1" id="KW-0677">Repeat</keyword>
<feature type="repeat" description="ANK" evidence="3">
    <location>
        <begin position="73"/>
        <end position="105"/>
    </location>
</feature>
<protein>
    <submittedName>
        <fullName evidence="4">Ankyrin repeat-containing protein</fullName>
    </submittedName>
</protein>
<dbReference type="Gene3D" id="1.25.40.20">
    <property type="entry name" value="Ankyrin repeat-containing domain"/>
    <property type="match status" value="1"/>
</dbReference>
<reference evidence="4" key="1">
    <citation type="submission" date="2022-08" db="EMBL/GenBank/DDBJ databases">
        <title>Novel sulphate-reducing endosymbionts in the free-living metamonad Anaeramoeba.</title>
        <authorList>
            <person name="Jerlstrom-Hultqvist J."/>
            <person name="Cepicka I."/>
            <person name="Gallot-Lavallee L."/>
            <person name="Salas-Leiva D."/>
            <person name="Curtis B.A."/>
            <person name="Zahonova K."/>
            <person name="Pipaliya S."/>
            <person name="Dacks J."/>
            <person name="Roger A.J."/>
        </authorList>
    </citation>
    <scope>NUCLEOTIDE SEQUENCE</scope>
    <source>
        <strain evidence="4">Busselton2</strain>
    </source>
</reference>
<feature type="repeat" description="ANK" evidence="3">
    <location>
        <begin position="39"/>
        <end position="71"/>
    </location>
</feature>
<dbReference type="SUPFAM" id="SSF48403">
    <property type="entry name" value="Ankyrin repeat"/>
    <property type="match status" value="1"/>
</dbReference>
<dbReference type="Proteomes" id="UP001146793">
    <property type="component" value="Unassembled WGS sequence"/>
</dbReference>
<evidence type="ECO:0000256" key="3">
    <source>
        <dbReference type="PROSITE-ProRule" id="PRU00023"/>
    </source>
</evidence>
<dbReference type="PROSITE" id="PS50088">
    <property type="entry name" value="ANK_REPEAT"/>
    <property type="match status" value="5"/>
</dbReference>
<dbReference type="AlphaFoldDB" id="A0AAV7ZSA8"/>
<comment type="caution">
    <text evidence="4">The sequence shown here is derived from an EMBL/GenBank/DDBJ whole genome shotgun (WGS) entry which is preliminary data.</text>
</comment>
<proteinExistence type="predicted"/>
<organism evidence="4 5">
    <name type="scientific">Anaeramoeba flamelloides</name>
    <dbReference type="NCBI Taxonomy" id="1746091"/>
    <lineage>
        <taxon>Eukaryota</taxon>
        <taxon>Metamonada</taxon>
        <taxon>Anaeramoebidae</taxon>
        <taxon>Anaeramoeba</taxon>
    </lineage>
</organism>
<evidence type="ECO:0000256" key="2">
    <source>
        <dbReference type="ARBA" id="ARBA00023043"/>
    </source>
</evidence>
<dbReference type="SMART" id="SM00248">
    <property type="entry name" value="ANK"/>
    <property type="match status" value="9"/>
</dbReference>
<dbReference type="InterPro" id="IPR002110">
    <property type="entry name" value="Ankyrin_rpt"/>
</dbReference>
<dbReference type="InterPro" id="IPR036770">
    <property type="entry name" value="Ankyrin_rpt-contain_sf"/>
</dbReference>
<dbReference type="EMBL" id="JANTQA010000023">
    <property type="protein sequence ID" value="KAJ3444837.1"/>
    <property type="molecule type" value="Genomic_DNA"/>
</dbReference>
<dbReference type="PANTHER" id="PTHR24198">
    <property type="entry name" value="ANKYRIN REPEAT AND PROTEIN KINASE DOMAIN-CONTAINING PROTEIN"/>
    <property type="match status" value="1"/>
</dbReference>
<evidence type="ECO:0000313" key="5">
    <source>
        <dbReference type="Proteomes" id="UP001146793"/>
    </source>
</evidence>
<feature type="repeat" description="ANK" evidence="3">
    <location>
        <begin position="270"/>
        <end position="302"/>
    </location>
</feature>
<feature type="repeat" description="ANK" evidence="3">
    <location>
        <begin position="237"/>
        <end position="269"/>
    </location>
</feature>
<gene>
    <name evidence="4" type="ORF">M0812_10698</name>
</gene>
<dbReference type="PANTHER" id="PTHR24198:SF165">
    <property type="entry name" value="ANKYRIN REPEAT-CONTAINING PROTEIN-RELATED"/>
    <property type="match status" value="1"/>
</dbReference>
<name>A0AAV7ZSA8_9EUKA</name>
<feature type="repeat" description="ANK" evidence="3">
    <location>
        <begin position="303"/>
        <end position="335"/>
    </location>
</feature>
<dbReference type="PROSITE" id="PS50297">
    <property type="entry name" value="ANK_REP_REGION"/>
    <property type="match status" value="3"/>
</dbReference>